<name>A0A1G6W8D3_9PSEU</name>
<dbReference type="OrthoDB" id="4271696at2"/>
<protein>
    <submittedName>
        <fullName evidence="2">Polyketide biosynthesis acyl carrier protein</fullName>
    </submittedName>
</protein>
<dbReference type="Proteomes" id="UP000199501">
    <property type="component" value="Unassembled WGS sequence"/>
</dbReference>
<dbReference type="Pfam" id="PF00550">
    <property type="entry name" value="PP-binding"/>
    <property type="match status" value="1"/>
</dbReference>
<evidence type="ECO:0000259" key="1">
    <source>
        <dbReference type="PROSITE" id="PS50075"/>
    </source>
</evidence>
<feature type="domain" description="Carrier" evidence="1">
    <location>
        <begin position="9"/>
        <end position="84"/>
    </location>
</feature>
<dbReference type="AlphaFoldDB" id="A0A1G6W8D3"/>
<dbReference type="STRING" id="1271860.SAMN05216174_11458"/>
<dbReference type="InterPro" id="IPR036736">
    <property type="entry name" value="ACP-like_sf"/>
</dbReference>
<dbReference type="InterPro" id="IPR009081">
    <property type="entry name" value="PP-bd_ACP"/>
</dbReference>
<dbReference type="RefSeq" id="WP_091455309.1">
    <property type="nucleotide sequence ID" value="NZ_FMZZ01000014.1"/>
</dbReference>
<organism evidence="2 3">
    <name type="scientific">Actinokineospora iranica</name>
    <dbReference type="NCBI Taxonomy" id="1271860"/>
    <lineage>
        <taxon>Bacteria</taxon>
        <taxon>Bacillati</taxon>
        <taxon>Actinomycetota</taxon>
        <taxon>Actinomycetes</taxon>
        <taxon>Pseudonocardiales</taxon>
        <taxon>Pseudonocardiaceae</taxon>
        <taxon>Actinokineospora</taxon>
    </lineage>
</organism>
<proteinExistence type="predicted"/>
<evidence type="ECO:0000313" key="2">
    <source>
        <dbReference type="EMBL" id="SDD61953.1"/>
    </source>
</evidence>
<reference evidence="3" key="1">
    <citation type="submission" date="2016-10" db="EMBL/GenBank/DDBJ databases">
        <authorList>
            <person name="Varghese N."/>
            <person name="Submissions S."/>
        </authorList>
    </citation>
    <scope>NUCLEOTIDE SEQUENCE [LARGE SCALE GENOMIC DNA]</scope>
    <source>
        <strain evidence="3">IBRC-M 10403</strain>
    </source>
</reference>
<keyword evidence="3" id="KW-1185">Reference proteome</keyword>
<dbReference type="Gene3D" id="1.10.1200.10">
    <property type="entry name" value="ACP-like"/>
    <property type="match status" value="1"/>
</dbReference>
<dbReference type="PROSITE" id="PS50075">
    <property type="entry name" value="CARRIER"/>
    <property type="match status" value="1"/>
</dbReference>
<gene>
    <name evidence="2" type="ORF">SAMN05216174_11458</name>
</gene>
<dbReference type="EMBL" id="FMZZ01000014">
    <property type="protein sequence ID" value="SDD61953.1"/>
    <property type="molecule type" value="Genomic_DNA"/>
</dbReference>
<sequence length="86" mass="9453">MTASTSPRQEVEAAFHEIVTDILPELSPGAITGDKHLKALGADSVDRVEIILALMDRFGVTEPMASFSEIPDIDRLLAFLTEKRTR</sequence>
<evidence type="ECO:0000313" key="3">
    <source>
        <dbReference type="Proteomes" id="UP000199501"/>
    </source>
</evidence>
<dbReference type="SUPFAM" id="SSF47336">
    <property type="entry name" value="ACP-like"/>
    <property type="match status" value="1"/>
</dbReference>
<accession>A0A1G6W8D3</accession>